<feature type="domain" description="NADP-dependent oxidoreductase" evidence="4">
    <location>
        <begin position="15"/>
        <end position="106"/>
    </location>
</feature>
<dbReference type="AlphaFoldDB" id="A0A0D3HTV0"/>
<comment type="similarity">
    <text evidence="1">Belongs to the aldo/keto reductase family.</text>
</comment>
<sequence>MSAYYGPPKPEADMHAVTTGITLLDTSDVYGPHTNEVLVGRAVQQLGSGGSADREKVQVTTKGHRPKFQTLPGVRVAACEGSLRRLSVSCIEPLLYQHRIDTRVPNEVTVL</sequence>
<evidence type="ECO:0000256" key="3">
    <source>
        <dbReference type="ARBA" id="ARBA00023002"/>
    </source>
</evidence>
<keyword evidence="3" id="KW-0560">Oxidoreductase</keyword>
<dbReference type="Gene3D" id="3.20.20.100">
    <property type="entry name" value="NADP-dependent oxidoreductase domain"/>
    <property type="match status" value="1"/>
</dbReference>
<dbReference type="EnsemblPlants" id="OBART12G10120.1">
    <property type="protein sequence ID" value="OBART12G10120.1"/>
    <property type="gene ID" value="OBART12G10120"/>
</dbReference>
<dbReference type="InterPro" id="IPR050791">
    <property type="entry name" value="Aldo-Keto_reductase"/>
</dbReference>
<dbReference type="PaxDb" id="65489-OBART12G10120.1"/>
<evidence type="ECO:0000256" key="1">
    <source>
        <dbReference type="ARBA" id="ARBA00007905"/>
    </source>
</evidence>
<dbReference type="Pfam" id="PF00248">
    <property type="entry name" value="Aldo_ket_red"/>
    <property type="match status" value="1"/>
</dbReference>
<dbReference type="PANTHER" id="PTHR43625:SF40">
    <property type="entry name" value="ALDO-KETO REDUCTASE YAKC [NADP(+)]"/>
    <property type="match status" value="1"/>
</dbReference>
<dbReference type="Gramene" id="OBART12G10120.1">
    <property type="protein sequence ID" value="OBART12G10120.1"/>
    <property type="gene ID" value="OBART12G10120"/>
</dbReference>
<dbReference type="Proteomes" id="UP000026960">
    <property type="component" value="Chromosome 12"/>
</dbReference>
<dbReference type="GO" id="GO:0016491">
    <property type="term" value="F:oxidoreductase activity"/>
    <property type="evidence" value="ECO:0007669"/>
    <property type="project" value="UniProtKB-KW"/>
</dbReference>
<dbReference type="STRING" id="65489.A0A0D3HTV0"/>
<evidence type="ECO:0000256" key="2">
    <source>
        <dbReference type="ARBA" id="ARBA00022857"/>
    </source>
</evidence>
<dbReference type="PANTHER" id="PTHR43625">
    <property type="entry name" value="AFLATOXIN B1 ALDEHYDE REDUCTASE"/>
    <property type="match status" value="1"/>
</dbReference>
<keyword evidence="6" id="KW-1185">Reference proteome</keyword>
<name>A0A0D3HTV0_9ORYZ</name>
<dbReference type="SUPFAM" id="SSF51430">
    <property type="entry name" value="NAD(P)-linked oxidoreductase"/>
    <property type="match status" value="1"/>
</dbReference>
<dbReference type="InterPro" id="IPR023210">
    <property type="entry name" value="NADP_OxRdtase_dom"/>
</dbReference>
<keyword evidence="2" id="KW-0521">NADP</keyword>
<proteinExistence type="inferred from homology"/>
<evidence type="ECO:0000313" key="6">
    <source>
        <dbReference type="Proteomes" id="UP000026960"/>
    </source>
</evidence>
<dbReference type="InterPro" id="IPR036812">
    <property type="entry name" value="NAD(P)_OxRdtase_dom_sf"/>
</dbReference>
<dbReference type="eggNOG" id="KOG1575">
    <property type="taxonomic scope" value="Eukaryota"/>
</dbReference>
<evidence type="ECO:0000313" key="5">
    <source>
        <dbReference type="EnsemblPlants" id="OBART12G10120.1"/>
    </source>
</evidence>
<protein>
    <recommendedName>
        <fullName evidence="4">NADP-dependent oxidoreductase domain-containing protein</fullName>
    </recommendedName>
</protein>
<dbReference type="HOGENOM" id="CLU_023205_16_3_1"/>
<dbReference type="GO" id="GO:0005737">
    <property type="term" value="C:cytoplasm"/>
    <property type="evidence" value="ECO:0007669"/>
    <property type="project" value="TreeGrafter"/>
</dbReference>
<reference evidence="5" key="2">
    <citation type="submission" date="2015-03" db="UniProtKB">
        <authorList>
            <consortium name="EnsemblPlants"/>
        </authorList>
    </citation>
    <scope>IDENTIFICATION</scope>
</reference>
<reference evidence="5" key="1">
    <citation type="journal article" date="2009" name="Rice">
        <title>De Novo Next Generation Sequencing of Plant Genomes.</title>
        <authorList>
            <person name="Rounsley S."/>
            <person name="Marri P.R."/>
            <person name="Yu Y."/>
            <person name="He R."/>
            <person name="Sisneros N."/>
            <person name="Goicoechea J.L."/>
            <person name="Lee S.J."/>
            <person name="Angelova A."/>
            <person name="Kudrna D."/>
            <person name="Luo M."/>
            <person name="Affourtit J."/>
            <person name="Desany B."/>
            <person name="Knight J."/>
            <person name="Niazi F."/>
            <person name="Egholm M."/>
            <person name="Wing R.A."/>
        </authorList>
    </citation>
    <scope>NUCLEOTIDE SEQUENCE [LARGE SCALE GENOMIC DNA]</scope>
    <source>
        <strain evidence="5">cv. IRGC 105608</strain>
    </source>
</reference>
<accession>A0A0D3HTV0</accession>
<evidence type="ECO:0000259" key="4">
    <source>
        <dbReference type="Pfam" id="PF00248"/>
    </source>
</evidence>
<organism evidence="5">
    <name type="scientific">Oryza barthii</name>
    <dbReference type="NCBI Taxonomy" id="65489"/>
    <lineage>
        <taxon>Eukaryota</taxon>
        <taxon>Viridiplantae</taxon>
        <taxon>Streptophyta</taxon>
        <taxon>Embryophyta</taxon>
        <taxon>Tracheophyta</taxon>
        <taxon>Spermatophyta</taxon>
        <taxon>Magnoliopsida</taxon>
        <taxon>Liliopsida</taxon>
        <taxon>Poales</taxon>
        <taxon>Poaceae</taxon>
        <taxon>BOP clade</taxon>
        <taxon>Oryzoideae</taxon>
        <taxon>Oryzeae</taxon>
        <taxon>Oryzinae</taxon>
        <taxon>Oryza</taxon>
    </lineage>
</organism>